<name>A0A833MW39_9HYPH</name>
<proteinExistence type="predicted"/>
<feature type="chain" id="PRO_5033028615" description="UrcA family protein" evidence="1">
    <location>
        <begin position="24"/>
        <end position="102"/>
    </location>
</feature>
<reference evidence="2 3" key="1">
    <citation type="submission" date="2019-10" db="EMBL/GenBank/DDBJ databases">
        <title>Draft Genome Sequence of the Caffeine Degrading Methylotroph Methylorubrum populi PINKEL.</title>
        <authorList>
            <person name="Dawson S.C."/>
            <person name="Zhang X."/>
            <person name="Wright M.E."/>
            <person name="Sharma G."/>
            <person name="Langner J.T."/>
            <person name="Ditty J.L."/>
            <person name="Subuyuj G.A."/>
        </authorList>
    </citation>
    <scope>NUCLEOTIDE SEQUENCE [LARGE SCALE GENOMIC DNA]</scope>
    <source>
        <strain evidence="2 3">Pinkel</strain>
    </source>
</reference>
<protein>
    <recommendedName>
        <fullName evidence="4">UrcA family protein</fullName>
    </recommendedName>
</protein>
<evidence type="ECO:0008006" key="4">
    <source>
        <dbReference type="Google" id="ProtNLM"/>
    </source>
</evidence>
<evidence type="ECO:0000313" key="2">
    <source>
        <dbReference type="EMBL" id="KAB7781871.1"/>
    </source>
</evidence>
<comment type="caution">
    <text evidence="2">The sequence shown here is derived from an EMBL/GenBank/DDBJ whole genome shotgun (WGS) entry which is preliminary data.</text>
</comment>
<keyword evidence="1" id="KW-0732">Signal</keyword>
<dbReference type="AlphaFoldDB" id="A0A833MW39"/>
<feature type="signal peptide" evidence="1">
    <location>
        <begin position="1"/>
        <end position="23"/>
    </location>
</feature>
<evidence type="ECO:0000313" key="3">
    <source>
        <dbReference type="Proteomes" id="UP000469949"/>
    </source>
</evidence>
<accession>A0A833MW39</accession>
<organism evidence="2 3">
    <name type="scientific">Methylorubrum populi</name>
    <dbReference type="NCBI Taxonomy" id="223967"/>
    <lineage>
        <taxon>Bacteria</taxon>
        <taxon>Pseudomonadati</taxon>
        <taxon>Pseudomonadota</taxon>
        <taxon>Alphaproteobacteria</taxon>
        <taxon>Hyphomicrobiales</taxon>
        <taxon>Methylobacteriaceae</taxon>
        <taxon>Methylorubrum</taxon>
    </lineage>
</organism>
<evidence type="ECO:0000256" key="1">
    <source>
        <dbReference type="SAM" id="SignalP"/>
    </source>
</evidence>
<gene>
    <name evidence="2" type="ORF">F8B43_5664</name>
</gene>
<dbReference type="EMBL" id="WEKV01000026">
    <property type="protein sequence ID" value="KAB7781871.1"/>
    <property type="molecule type" value="Genomic_DNA"/>
</dbReference>
<dbReference type="Proteomes" id="UP000469949">
    <property type="component" value="Unassembled WGS sequence"/>
</dbReference>
<sequence>MGAQHKSGTLAAILVLASLSAQAADRPVRLQVLPEVAKGVAAMPRILEPADEAERRINTALQRLDAKVGKAATECRNVGGSSSWWERNIDATMRGPRLSVVR</sequence>
<dbReference type="RefSeq" id="WP_152279197.1">
    <property type="nucleotide sequence ID" value="NZ_WEKV01000026.1"/>
</dbReference>